<comment type="similarity">
    <text evidence="3">Belongs to the SNF2/RAD54 helicase family.</text>
</comment>
<evidence type="ECO:0000256" key="9">
    <source>
        <dbReference type="ARBA" id="ARBA00022728"/>
    </source>
</evidence>
<evidence type="ECO:0000256" key="1">
    <source>
        <dbReference type="ARBA" id="ARBA00004123"/>
    </source>
</evidence>
<dbReference type="OrthoDB" id="423559at2759"/>
<organism evidence="31 32">
    <name type="scientific">Microcaecilia unicolor</name>
    <dbReference type="NCBI Taxonomy" id="1415580"/>
    <lineage>
        <taxon>Eukaryota</taxon>
        <taxon>Metazoa</taxon>
        <taxon>Chordata</taxon>
        <taxon>Craniata</taxon>
        <taxon>Vertebrata</taxon>
        <taxon>Euteleostomi</taxon>
        <taxon>Amphibia</taxon>
        <taxon>Gymnophiona</taxon>
        <taxon>Siphonopidae</taxon>
        <taxon>Microcaecilia</taxon>
    </lineage>
</organism>
<evidence type="ECO:0000256" key="22">
    <source>
        <dbReference type="ARBA" id="ARBA00063699"/>
    </source>
</evidence>
<keyword evidence="31" id="KW-1185">Reference proteome</keyword>
<feature type="compositionally biased region" description="Basic and acidic residues" evidence="27">
    <location>
        <begin position="392"/>
        <end position="405"/>
    </location>
</feature>
<dbReference type="PROSITE" id="PS51192">
    <property type="entry name" value="HELICASE_ATP_BIND_1"/>
    <property type="match status" value="1"/>
</dbReference>
<feature type="compositionally biased region" description="Basic and acidic residues" evidence="27">
    <location>
        <begin position="488"/>
        <end position="501"/>
    </location>
</feature>
<dbReference type="InterPro" id="IPR014001">
    <property type="entry name" value="Helicase_ATP-bd"/>
</dbReference>
<dbReference type="GO" id="GO:0008270">
    <property type="term" value="F:zinc ion binding"/>
    <property type="evidence" value="ECO:0007669"/>
    <property type="project" value="UniProtKB-KW"/>
</dbReference>
<evidence type="ECO:0000313" key="32">
    <source>
        <dbReference type="RefSeq" id="XP_030044570.1"/>
    </source>
</evidence>
<dbReference type="CDD" id="cd18793">
    <property type="entry name" value="SF2_C_SNF"/>
    <property type="match status" value="1"/>
</dbReference>
<gene>
    <name evidence="32" type="primary">LOC115458873</name>
</gene>
<comment type="subcellular location">
    <subcellularLocation>
        <location evidence="2">Cytoplasm</location>
    </subcellularLocation>
    <subcellularLocation>
        <location evidence="1">Nucleus</location>
    </subcellularLocation>
</comment>
<comment type="function">
    <text evidence="21">DsDNA-dependent ATPase which acts as a transcription termination factor by coupling ATP hydrolysis with removal of RNA polymerase II from the DNA template. May contribute to mitotic transcription repression. May also be involved in pre-mRNA splicing.</text>
</comment>
<dbReference type="InterPro" id="IPR000330">
    <property type="entry name" value="SNF2_N"/>
</dbReference>
<evidence type="ECO:0000256" key="5">
    <source>
        <dbReference type="ARBA" id="ARBA00022490"/>
    </source>
</evidence>
<dbReference type="GO" id="GO:0005681">
    <property type="term" value="C:spliceosomal complex"/>
    <property type="evidence" value="ECO:0007669"/>
    <property type="project" value="UniProtKB-KW"/>
</dbReference>
<keyword evidence="9" id="KW-0747">Spliceosome</keyword>
<dbReference type="InterPro" id="IPR050628">
    <property type="entry name" value="SNF2_RAD54_helicase_TF"/>
</dbReference>
<dbReference type="GO" id="GO:0003677">
    <property type="term" value="F:DNA binding"/>
    <property type="evidence" value="ECO:0007669"/>
    <property type="project" value="UniProtKB-KW"/>
</dbReference>
<evidence type="ECO:0000256" key="23">
    <source>
        <dbReference type="ARBA" id="ARBA00070113"/>
    </source>
</evidence>
<dbReference type="GO" id="GO:0006397">
    <property type="term" value="P:mRNA processing"/>
    <property type="evidence" value="ECO:0007669"/>
    <property type="project" value="UniProtKB-KW"/>
</dbReference>
<feature type="domain" description="Helicase C-terminal" evidence="29">
    <location>
        <begin position="1128"/>
        <end position="1294"/>
    </location>
</feature>
<evidence type="ECO:0000259" key="29">
    <source>
        <dbReference type="PROSITE" id="PS51194"/>
    </source>
</evidence>
<dbReference type="SMART" id="SM00490">
    <property type="entry name" value="HELICc"/>
    <property type="match status" value="1"/>
</dbReference>
<evidence type="ECO:0000256" key="8">
    <source>
        <dbReference type="ARBA" id="ARBA00022723"/>
    </source>
</evidence>
<keyword evidence="4" id="KW-0806">Transcription termination</keyword>
<keyword evidence="10" id="KW-0547">Nucleotide-binding</keyword>
<dbReference type="PROSITE" id="PS51194">
    <property type="entry name" value="HELICASE_CTER"/>
    <property type="match status" value="1"/>
</dbReference>
<dbReference type="Pfam" id="PF00176">
    <property type="entry name" value="SNF2-rel_dom"/>
    <property type="match status" value="1"/>
</dbReference>
<dbReference type="GO" id="GO:0004386">
    <property type="term" value="F:helicase activity"/>
    <property type="evidence" value="ECO:0007669"/>
    <property type="project" value="UniProtKB-KW"/>
</dbReference>
<dbReference type="RefSeq" id="XP_030044570.1">
    <property type="nucleotide sequence ID" value="XM_030188710.1"/>
</dbReference>
<evidence type="ECO:0000256" key="27">
    <source>
        <dbReference type="SAM" id="MobiDB-lite"/>
    </source>
</evidence>
<feature type="compositionally biased region" description="Basic and acidic residues" evidence="27">
    <location>
        <begin position="456"/>
        <end position="474"/>
    </location>
</feature>
<evidence type="ECO:0000256" key="6">
    <source>
        <dbReference type="ARBA" id="ARBA00022553"/>
    </source>
</evidence>
<evidence type="ECO:0000259" key="30">
    <source>
        <dbReference type="PROSITE" id="PS51999"/>
    </source>
</evidence>
<keyword evidence="13" id="KW-0347">Helicase</keyword>
<dbReference type="Pfam" id="PF00271">
    <property type="entry name" value="Helicase_C"/>
    <property type="match status" value="1"/>
</dbReference>
<keyword evidence="18" id="KW-0804">Transcription</keyword>
<evidence type="ECO:0000256" key="24">
    <source>
        <dbReference type="ARBA" id="ARBA00079067"/>
    </source>
</evidence>
<keyword evidence="16" id="KW-0805">Transcription regulation</keyword>
<reference evidence="32" key="1">
    <citation type="submission" date="2025-08" db="UniProtKB">
        <authorList>
            <consortium name="RefSeq"/>
        </authorList>
    </citation>
    <scope>IDENTIFICATION</scope>
</reference>
<name>A0A6P7X1Y0_9AMPH</name>
<dbReference type="GO" id="GO:0005524">
    <property type="term" value="F:ATP binding"/>
    <property type="evidence" value="ECO:0007669"/>
    <property type="project" value="UniProtKB-KW"/>
</dbReference>
<evidence type="ECO:0000256" key="16">
    <source>
        <dbReference type="ARBA" id="ARBA00023015"/>
    </source>
</evidence>
<dbReference type="InterPro" id="IPR001650">
    <property type="entry name" value="Helicase_C-like"/>
</dbReference>
<keyword evidence="7" id="KW-0507">mRNA processing</keyword>
<keyword evidence="8" id="KW-0479">Metal-binding</keyword>
<keyword evidence="6" id="KW-0597">Phosphoprotein</keyword>
<dbReference type="CDD" id="cd18072">
    <property type="entry name" value="DEXHc_TTF2"/>
    <property type="match status" value="1"/>
</dbReference>
<feature type="compositionally biased region" description="Basic and acidic residues" evidence="27">
    <location>
        <begin position="255"/>
        <end position="301"/>
    </location>
</feature>
<dbReference type="GO" id="GO:0008094">
    <property type="term" value="F:ATP-dependent activity, acting on DNA"/>
    <property type="evidence" value="ECO:0007669"/>
    <property type="project" value="TreeGrafter"/>
</dbReference>
<evidence type="ECO:0000256" key="20">
    <source>
        <dbReference type="ARBA" id="ARBA00023242"/>
    </source>
</evidence>
<dbReference type="GeneID" id="115458873"/>
<evidence type="ECO:0000256" key="4">
    <source>
        <dbReference type="ARBA" id="ARBA00022472"/>
    </source>
</evidence>
<evidence type="ECO:0000256" key="3">
    <source>
        <dbReference type="ARBA" id="ARBA00007025"/>
    </source>
</evidence>
<evidence type="ECO:0000256" key="15">
    <source>
        <dbReference type="ARBA" id="ARBA00022840"/>
    </source>
</evidence>
<dbReference type="InParanoid" id="A0A6P7X1Y0"/>
<dbReference type="FunFam" id="3.40.50.10810:FF:000043">
    <property type="entry name" value="Transcription termination factor 2"/>
    <property type="match status" value="1"/>
</dbReference>
<feature type="compositionally biased region" description="Basic and acidic residues" evidence="27">
    <location>
        <begin position="424"/>
        <end position="437"/>
    </location>
</feature>
<evidence type="ECO:0000256" key="26">
    <source>
        <dbReference type="PROSITE-ProRule" id="PRU01343"/>
    </source>
</evidence>
<dbReference type="Gene3D" id="3.40.50.10810">
    <property type="entry name" value="Tandem AAA-ATPase domain"/>
    <property type="match status" value="1"/>
</dbReference>
<dbReference type="FunFam" id="3.40.50.300:FF:001502">
    <property type="entry name" value="Transcription termination factor 2"/>
    <property type="match status" value="1"/>
</dbReference>
<keyword evidence="20" id="KW-0539">Nucleus</keyword>
<feature type="compositionally biased region" description="Basic and acidic residues" evidence="27">
    <location>
        <begin position="588"/>
        <end position="602"/>
    </location>
</feature>
<keyword evidence="5" id="KW-0963">Cytoplasm</keyword>
<keyword evidence="19" id="KW-0508">mRNA splicing</keyword>
<accession>A0A6P7X1Y0</accession>
<feature type="region of interest" description="Disordered" evidence="27">
    <location>
        <begin position="103"/>
        <end position="165"/>
    </location>
</feature>
<evidence type="ECO:0000256" key="10">
    <source>
        <dbReference type="ARBA" id="ARBA00022741"/>
    </source>
</evidence>
<feature type="region of interest" description="Disordered" evidence="27">
    <location>
        <begin position="579"/>
        <end position="619"/>
    </location>
</feature>
<evidence type="ECO:0000256" key="25">
    <source>
        <dbReference type="ARBA" id="ARBA00082628"/>
    </source>
</evidence>
<evidence type="ECO:0000259" key="28">
    <source>
        <dbReference type="PROSITE" id="PS51192"/>
    </source>
</evidence>
<dbReference type="InterPro" id="IPR049730">
    <property type="entry name" value="SNF2/RAD54-like_C"/>
</dbReference>
<dbReference type="InterPro" id="IPR038718">
    <property type="entry name" value="SNF2-like_sf"/>
</dbReference>
<keyword evidence="15" id="KW-0067">ATP-binding</keyword>
<evidence type="ECO:0000256" key="18">
    <source>
        <dbReference type="ARBA" id="ARBA00023163"/>
    </source>
</evidence>
<dbReference type="KEGG" id="muo:115458873"/>
<dbReference type="SUPFAM" id="SSF52540">
    <property type="entry name" value="P-loop containing nucleoside triphosphate hydrolases"/>
    <property type="match status" value="2"/>
</dbReference>
<proteinExistence type="inferred from homology"/>
<dbReference type="SMART" id="SM00487">
    <property type="entry name" value="DEXDc"/>
    <property type="match status" value="1"/>
</dbReference>
<dbReference type="GO" id="GO:0006353">
    <property type="term" value="P:DNA-templated transcription termination"/>
    <property type="evidence" value="ECO:0007669"/>
    <property type="project" value="UniProtKB-KW"/>
</dbReference>
<evidence type="ECO:0000256" key="13">
    <source>
        <dbReference type="ARBA" id="ARBA00022806"/>
    </source>
</evidence>
<evidence type="ECO:0000256" key="2">
    <source>
        <dbReference type="ARBA" id="ARBA00004496"/>
    </source>
</evidence>
<dbReference type="Gene3D" id="3.40.50.300">
    <property type="entry name" value="P-loop containing nucleotide triphosphate hydrolases"/>
    <property type="match status" value="1"/>
</dbReference>
<feature type="domain" description="GRF-type" evidence="30">
    <location>
        <begin position="6"/>
        <end position="49"/>
    </location>
</feature>
<evidence type="ECO:0000256" key="21">
    <source>
        <dbReference type="ARBA" id="ARBA00055750"/>
    </source>
</evidence>
<keyword evidence="17" id="KW-0238">DNA-binding</keyword>
<dbReference type="FunCoup" id="A0A6P7X1Y0">
    <property type="interactions" value="3005"/>
</dbReference>
<feature type="region of interest" description="Disordered" evidence="27">
    <location>
        <begin position="352"/>
        <end position="511"/>
    </location>
</feature>
<evidence type="ECO:0000256" key="7">
    <source>
        <dbReference type="ARBA" id="ARBA00022664"/>
    </source>
</evidence>
<dbReference type="Pfam" id="PF06839">
    <property type="entry name" value="Zn_ribbon_GRF"/>
    <property type="match status" value="1"/>
</dbReference>
<feature type="compositionally biased region" description="Basic and acidic residues" evidence="27">
    <location>
        <begin position="361"/>
        <end position="375"/>
    </location>
</feature>
<evidence type="ECO:0000256" key="19">
    <source>
        <dbReference type="ARBA" id="ARBA00023187"/>
    </source>
</evidence>
<evidence type="ECO:0000313" key="31">
    <source>
        <dbReference type="Proteomes" id="UP000515156"/>
    </source>
</evidence>
<sequence length="1299" mass="145363">MQLVFCQGHGSLCVLKTGTRDGPSKEKSFYICGAHDKPSCGYVQTADIPASHCLLHEEFLVELQALVKQQDGTQYRLHYRCVKSKAAGKKWCGSVPWQDSTELPANGKSFHSLGKPRLDPERNPFKVKKEDQKPSLWKMDNEKRKEASQSERDPSPDIETDMDKSWKKGLPVELKIKKKALENETTWTSAMEDKAKSIDKLQKYRSQNDGIVPQINIKGWCEREAGKQEECAREKRDSEGDLTAQHRKQGTPIEEALKREGKSEHTLNKLVKEGLPSDEHDKTPKNKGIKMKEDRADRSGKEIPNLNRNGAGQEQTDYSMQVAKHATEDSAVPPLTSLEKCCLMREKVERADKCNGTNQAELRKDKPLQEMKPQEVTHPVPKSVGYNGTDQAELRKDKPSQEMKPQKMKHPVPKSMGCNGTDQAELRKDKPSQEMKPQKMKHPVPKSMGCNGTDQAELRKDKPSQEMKPQEVKHPVPKSVGCNGTDQAELRKDKPSQEMKHPVPKSMGLGQKTITSFPGFVLASQENRPGLQDLGALHNHLAAQLKQRKATLASVNVQALPDKGQRLQRQVQELEDALSSISLSTPVENDRKESEMKEKQPADVRNPFSGTGPRPQSSVSLIKPQTFQDLKSQSLGSASSIGSSQVCGGKPQQESLYGRRMKEDSLFAVRNATSEAIDHLHKSLESCPSSESTVEDPAGLKVPLLLHQKQALAWLLWRETQKPQGGILADDMGLGKTLTMIALTLTQKHREKRGKKAQKEEVWISKQDSTLIVSNATLVICPASLIHHWKKEVDKRVDHGKLRVYLYHGPNREKDSQLLSGYDIVVTTYSLAAKEIPVQKGESEGPVRDQGEDGSHSLYSPLLCVTWRRIILDEAHTIKNPKAQTSLAMCKLRASARWAMTGTPIQNNLLDMYSLLKFLRCSPFDDFKVWKSQVDNCTKKGGERLIILTISLLLRRTKDQMDAAGKPLVPLPQRRYRLHQLKLSKDEQSVYNILYARSRSTLQSYLKRHEGEDEKAGRRADNPFDRVAQEFGVGQDDCPSSSQPKVSSTMHILTLLLRLRQCCSHLSLLKMSLDQVELKSEGIELSLEEQLSALTLSELHVPDPKSTVCLNGTSFPADFFENYRESTKITALMAELKMNRSSSEAQKSVIVSQWTSMLKVVAVHLKRIGLTYGVVDGSVNPKQRMDLVEEFNNNPKGPQVMLVSLCAGGVGLNLIGGNHLFLLDMHWNPALEDQACDRIYRVGQLKDVVIHRFVCEGTVEEKISALQMKKKELATQVLSGKGNAITKLTLADLKVLFGV</sequence>
<dbReference type="InterPro" id="IPR027417">
    <property type="entry name" value="P-loop_NTPase"/>
</dbReference>
<dbReference type="PANTHER" id="PTHR45626:SF50">
    <property type="entry name" value="TRANSCRIPTION TERMINATION FACTOR 2"/>
    <property type="match status" value="1"/>
</dbReference>
<feature type="compositionally biased region" description="Basic and acidic residues" evidence="27">
    <location>
        <begin position="116"/>
        <end position="165"/>
    </location>
</feature>
<evidence type="ECO:0000256" key="12">
    <source>
        <dbReference type="ARBA" id="ARBA00022801"/>
    </source>
</evidence>
<dbReference type="GO" id="GO:0008380">
    <property type="term" value="P:RNA splicing"/>
    <property type="evidence" value="ECO:0007669"/>
    <property type="project" value="UniProtKB-KW"/>
</dbReference>
<dbReference type="InterPro" id="IPR010666">
    <property type="entry name" value="Znf_GRF"/>
</dbReference>
<feature type="region of interest" description="Disordered" evidence="27">
    <location>
        <begin position="232"/>
        <end position="313"/>
    </location>
</feature>
<evidence type="ECO:0000256" key="17">
    <source>
        <dbReference type="ARBA" id="ARBA00023125"/>
    </source>
</evidence>
<dbReference type="PANTHER" id="PTHR45626">
    <property type="entry name" value="TRANSCRIPTION TERMINATION FACTOR 2-RELATED"/>
    <property type="match status" value="1"/>
</dbReference>
<evidence type="ECO:0000256" key="14">
    <source>
        <dbReference type="ARBA" id="ARBA00022833"/>
    </source>
</evidence>
<dbReference type="GO" id="GO:0005737">
    <property type="term" value="C:cytoplasm"/>
    <property type="evidence" value="ECO:0007669"/>
    <property type="project" value="UniProtKB-SubCell"/>
</dbReference>
<protein>
    <recommendedName>
        <fullName evidence="23">Transcription termination factor 2</fullName>
    </recommendedName>
    <alternativeName>
        <fullName evidence="25">RNA polymerase II termination factor</fullName>
    </alternativeName>
    <alternativeName>
        <fullName evidence="24">Transcription release factor 2</fullName>
    </alternativeName>
</protein>
<keyword evidence="12" id="KW-0378">Hydrolase</keyword>
<dbReference type="PROSITE" id="PS51999">
    <property type="entry name" value="ZF_GRF"/>
    <property type="match status" value="1"/>
</dbReference>
<keyword evidence="14" id="KW-0862">Zinc</keyword>
<dbReference type="GO" id="GO:0006281">
    <property type="term" value="P:DNA repair"/>
    <property type="evidence" value="ECO:0007669"/>
    <property type="project" value="TreeGrafter"/>
</dbReference>
<keyword evidence="11 26" id="KW-0863">Zinc-finger</keyword>
<dbReference type="Proteomes" id="UP000515156">
    <property type="component" value="Unplaced"/>
</dbReference>
<comment type="subunit">
    <text evidence="22">Interacts with CDC5L. Part of the spliceosome.</text>
</comment>
<evidence type="ECO:0000256" key="11">
    <source>
        <dbReference type="ARBA" id="ARBA00022771"/>
    </source>
</evidence>
<dbReference type="GO" id="GO:0016787">
    <property type="term" value="F:hydrolase activity"/>
    <property type="evidence" value="ECO:0007669"/>
    <property type="project" value="UniProtKB-KW"/>
</dbReference>
<feature type="domain" description="Helicase ATP-binding" evidence="28">
    <location>
        <begin position="717"/>
        <end position="922"/>
    </location>
</feature>